<name>A0A7V8U9F9_9SPHN</name>
<keyword evidence="2" id="KW-1185">Reference proteome</keyword>
<proteinExistence type="predicted"/>
<sequence>MVSQPWKLDQIERERAMTSSRKSSNLLAHVLDRQIEPEQEFDDLWFVDAVSDHLHGDAALPDEVVRLIWTSPSARSLYQRMRAELAREATQKWRRHGHALEFERRAADSLQDSDRFSASGVTIRLLYSQATERWMISLQLSREAYEDLPPGLNVRVTDGGGMVWLEGALDRHGGLDGSWTSDESPQDRLRDHPLSIDFF</sequence>
<organism evidence="1 2">
    <name type="scientific">Sphingomonas ursincola</name>
    <dbReference type="NCBI Taxonomy" id="56361"/>
    <lineage>
        <taxon>Bacteria</taxon>
        <taxon>Pseudomonadati</taxon>
        <taxon>Pseudomonadota</taxon>
        <taxon>Alphaproteobacteria</taxon>
        <taxon>Sphingomonadales</taxon>
        <taxon>Sphingomonadaceae</taxon>
        <taxon>Sphingomonas</taxon>
    </lineage>
</organism>
<protein>
    <submittedName>
        <fullName evidence="1">Uncharacterized protein</fullName>
    </submittedName>
</protein>
<dbReference type="Proteomes" id="UP000589292">
    <property type="component" value="Unassembled WGS sequence"/>
</dbReference>
<accession>A0A7V8U9F9</accession>
<evidence type="ECO:0000313" key="1">
    <source>
        <dbReference type="EMBL" id="MBA1375069.1"/>
    </source>
</evidence>
<evidence type="ECO:0000313" key="2">
    <source>
        <dbReference type="Proteomes" id="UP000589292"/>
    </source>
</evidence>
<reference evidence="1 2" key="1">
    <citation type="journal article" date="1994" name="Int. J. Syst. Bacteriol.">
        <title>Phylogenetic positions of novel aerobic, bacteriochlorophyll a-containing bacteria and description of Roseococcus thiosulfatophilus gen. nov., sp. nov., Erythromicrobium ramosum gen. nov., sp. nov., and Erythrobacter litoralis sp. nov.</title>
        <authorList>
            <person name="Yurkov V."/>
            <person name="Stackebrandt E."/>
            <person name="Holmes A."/>
            <person name="Fuerst J.A."/>
            <person name="Hugenholtz P."/>
            <person name="Golecki J."/>
            <person name="Gad'on N."/>
            <person name="Gorlenko V.M."/>
            <person name="Kompantseva E.I."/>
            <person name="Drews G."/>
        </authorList>
    </citation>
    <scope>NUCLEOTIDE SEQUENCE [LARGE SCALE GENOMIC DNA]</scope>
    <source>
        <strain evidence="1 2">KR-99</strain>
    </source>
</reference>
<dbReference type="RefSeq" id="WP_181267654.1">
    <property type="nucleotide sequence ID" value="NZ_BAAAGB010000001.1"/>
</dbReference>
<dbReference type="EMBL" id="VDES01000002">
    <property type="protein sequence ID" value="MBA1375069.1"/>
    <property type="molecule type" value="Genomic_DNA"/>
</dbReference>
<gene>
    <name evidence="1" type="ORF">FG486_12035</name>
</gene>
<comment type="caution">
    <text evidence="1">The sequence shown here is derived from an EMBL/GenBank/DDBJ whole genome shotgun (WGS) entry which is preliminary data.</text>
</comment>
<dbReference type="AlphaFoldDB" id="A0A7V8U9F9"/>